<organism evidence="12 13">
    <name type="scientific">Erythranthe guttata</name>
    <name type="common">Yellow monkey flower</name>
    <name type="synonym">Mimulus guttatus</name>
    <dbReference type="NCBI Taxonomy" id="4155"/>
    <lineage>
        <taxon>Eukaryota</taxon>
        <taxon>Viridiplantae</taxon>
        <taxon>Streptophyta</taxon>
        <taxon>Embryophyta</taxon>
        <taxon>Tracheophyta</taxon>
        <taxon>Spermatophyta</taxon>
        <taxon>Magnoliopsida</taxon>
        <taxon>eudicotyledons</taxon>
        <taxon>Gunneridae</taxon>
        <taxon>Pentapetalae</taxon>
        <taxon>asterids</taxon>
        <taxon>lamiids</taxon>
        <taxon>Lamiales</taxon>
        <taxon>Phrymaceae</taxon>
        <taxon>Erythranthe</taxon>
    </lineage>
</organism>
<dbReference type="GO" id="GO:0005789">
    <property type="term" value="C:endoplasmic reticulum membrane"/>
    <property type="evidence" value="ECO:0007669"/>
    <property type="project" value="UniProtKB-SubCell"/>
</dbReference>
<dbReference type="EMBL" id="KI631506">
    <property type="protein sequence ID" value="EYU27111.1"/>
    <property type="molecule type" value="Genomic_DNA"/>
</dbReference>
<dbReference type="PANTHER" id="PTHR12313">
    <property type="entry name" value="E3 UBIQUITIN-PROTEIN LIGASE RNF5-RELATED"/>
    <property type="match status" value="1"/>
</dbReference>
<protein>
    <recommendedName>
        <fullName evidence="9">E3 ubiquitin-protein ligase RMA</fullName>
        <ecNumber evidence="9">2.3.2.27</ecNumber>
    </recommendedName>
    <alternativeName>
        <fullName evidence="9">Protein RING membrane-anchor</fullName>
    </alternativeName>
    <alternativeName>
        <fullName evidence="9">RING-type E3 ubiquitin transferase RMA</fullName>
    </alternativeName>
</protein>
<dbReference type="InterPro" id="IPR013083">
    <property type="entry name" value="Znf_RING/FYVE/PHD"/>
</dbReference>
<dbReference type="InterPro" id="IPR001841">
    <property type="entry name" value="Znf_RING"/>
</dbReference>
<dbReference type="GO" id="GO:0044390">
    <property type="term" value="F:ubiquitin-like protein conjugating enzyme binding"/>
    <property type="evidence" value="ECO:0000318"/>
    <property type="project" value="GO_Central"/>
</dbReference>
<dbReference type="Proteomes" id="UP000030748">
    <property type="component" value="Unassembled WGS sequence"/>
</dbReference>
<comment type="domain">
    <text evidence="9">The RING-type zinc finger domain is responsible for E3 ligase activity.</text>
</comment>
<comment type="pathway">
    <text evidence="2 9">Protein modification; protein ubiquitination.</text>
</comment>
<dbReference type="GO" id="GO:0016567">
    <property type="term" value="P:protein ubiquitination"/>
    <property type="evidence" value="ECO:0007669"/>
    <property type="project" value="UniProtKB-UniPathway"/>
</dbReference>
<feature type="region of interest" description="Disordered" evidence="10">
    <location>
        <begin position="36"/>
        <end position="56"/>
    </location>
</feature>
<dbReference type="eggNOG" id="KOG0823">
    <property type="taxonomic scope" value="Eukaryota"/>
</dbReference>
<name>A0A022QGP9_ERYGU</name>
<keyword evidence="7 9" id="KW-0862">Zinc</keyword>
<dbReference type="SMART" id="SM00184">
    <property type="entry name" value="RING"/>
    <property type="match status" value="1"/>
</dbReference>
<dbReference type="PROSITE" id="PS50089">
    <property type="entry name" value="ZF_RING_2"/>
    <property type="match status" value="1"/>
</dbReference>
<feature type="non-terminal residue" evidence="12">
    <location>
        <position position="246"/>
    </location>
</feature>
<keyword evidence="9" id="KW-0256">Endoplasmic reticulum</keyword>
<comment type="function">
    <text evidence="9">E3 ubiquitin-protein ligase.</text>
</comment>
<gene>
    <name evidence="12" type="ORF">MIMGU_mgv1a026936mg</name>
</gene>
<keyword evidence="5 8" id="KW-0863">Zinc-finger</keyword>
<dbReference type="EC" id="2.3.2.27" evidence="9"/>
<sequence length="246" mass="27042">MVDVNLMDSNFSDLDLNQEPADPVAEERIRQLEAVTARQRHRQRQRSLHHQNPNPMEIVDGINNMGIAEDISHKGKGFKRDRSHLVATALESNSAIKEDDPAKTGSFYDCNICLDMAKDPVLTCCGHLFCWACFYQVSNIDSTTKECPVCKGEVSNSTTVPIYGNGGGHERVSMTESGLMIPPRLKAPRIESVRQQQRANNNGGAVSPPNIPVLEALRRLRSSGGAVSHQTREREAASLSSFSSAL</sequence>
<evidence type="ECO:0000256" key="9">
    <source>
        <dbReference type="RuleBase" id="RU369090"/>
    </source>
</evidence>
<keyword evidence="3 9" id="KW-0808">Transferase</keyword>
<proteinExistence type="predicted"/>
<dbReference type="UniPathway" id="UPA00143"/>
<dbReference type="GO" id="GO:0061630">
    <property type="term" value="F:ubiquitin protein ligase activity"/>
    <property type="evidence" value="ECO:0000318"/>
    <property type="project" value="GO_Central"/>
</dbReference>
<evidence type="ECO:0000256" key="2">
    <source>
        <dbReference type="ARBA" id="ARBA00004906"/>
    </source>
</evidence>
<comment type="subcellular location">
    <subcellularLocation>
        <location evidence="9">Endoplasmic reticulum membrane</location>
        <topology evidence="9">Single-pass type IV membrane protein</topology>
    </subcellularLocation>
</comment>
<evidence type="ECO:0000256" key="3">
    <source>
        <dbReference type="ARBA" id="ARBA00022679"/>
    </source>
</evidence>
<keyword evidence="4 9" id="KW-0479">Metal-binding</keyword>
<accession>A0A022QGP9</accession>
<evidence type="ECO:0000256" key="6">
    <source>
        <dbReference type="ARBA" id="ARBA00022786"/>
    </source>
</evidence>
<evidence type="ECO:0000256" key="1">
    <source>
        <dbReference type="ARBA" id="ARBA00000900"/>
    </source>
</evidence>
<dbReference type="InterPro" id="IPR045103">
    <property type="entry name" value="RNF5/RNF185-like"/>
</dbReference>
<feature type="compositionally biased region" description="Basic residues" evidence="10">
    <location>
        <begin position="38"/>
        <end position="49"/>
    </location>
</feature>
<dbReference type="AlphaFoldDB" id="A0A022QGP9"/>
<feature type="region of interest" description="Disordered" evidence="10">
    <location>
        <begin position="222"/>
        <end position="246"/>
    </location>
</feature>
<dbReference type="GO" id="GO:0006511">
    <property type="term" value="P:ubiquitin-dependent protein catabolic process"/>
    <property type="evidence" value="ECO:0000318"/>
    <property type="project" value="GO_Central"/>
</dbReference>
<dbReference type="GO" id="GO:0036503">
    <property type="term" value="P:ERAD pathway"/>
    <property type="evidence" value="ECO:0000318"/>
    <property type="project" value="GO_Central"/>
</dbReference>
<dbReference type="GO" id="GO:0008270">
    <property type="term" value="F:zinc ion binding"/>
    <property type="evidence" value="ECO:0007669"/>
    <property type="project" value="UniProtKB-KW"/>
</dbReference>
<evidence type="ECO:0000256" key="10">
    <source>
        <dbReference type="SAM" id="MobiDB-lite"/>
    </source>
</evidence>
<comment type="catalytic activity">
    <reaction evidence="1 9">
        <text>S-ubiquitinyl-[E2 ubiquitin-conjugating enzyme]-L-cysteine + [acceptor protein]-L-lysine = [E2 ubiquitin-conjugating enzyme]-L-cysteine + N(6)-ubiquitinyl-[acceptor protein]-L-lysine.</text>
        <dbReference type="EC" id="2.3.2.27"/>
    </reaction>
</comment>
<evidence type="ECO:0000259" key="11">
    <source>
        <dbReference type="PROSITE" id="PS50089"/>
    </source>
</evidence>
<evidence type="ECO:0000313" key="13">
    <source>
        <dbReference type="Proteomes" id="UP000030748"/>
    </source>
</evidence>
<evidence type="ECO:0000256" key="5">
    <source>
        <dbReference type="ARBA" id="ARBA00022771"/>
    </source>
</evidence>
<dbReference type="InterPro" id="IPR027370">
    <property type="entry name" value="Znf-RING_euk"/>
</dbReference>
<feature type="domain" description="RING-type" evidence="11">
    <location>
        <begin position="110"/>
        <end position="151"/>
    </location>
</feature>
<dbReference type="STRING" id="4155.A0A022QGP9"/>
<dbReference type="SUPFAM" id="SSF57850">
    <property type="entry name" value="RING/U-box"/>
    <property type="match status" value="1"/>
</dbReference>
<evidence type="ECO:0000256" key="7">
    <source>
        <dbReference type="ARBA" id="ARBA00022833"/>
    </source>
</evidence>
<dbReference type="Pfam" id="PF13445">
    <property type="entry name" value="zf-RING_UBOX"/>
    <property type="match status" value="1"/>
</dbReference>
<feature type="compositionally biased region" description="Low complexity" evidence="10">
    <location>
        <begin position="237"/>
        <end position="246"/>
    </location>
</feature>
<keyword evidence="13" id="KW-1185">Reference proteome</keyword>
<reference evidence="12 13" key="1">
    <citation type="journal article" date="2013" name="Proc. Natl. Acad. Sci. U.S.A.">
        <title>Fine-scale variation in meiotic recombination in Mimulus inferred from population shotgun sequencing.</title>
        <authorList>
            <person name="Hellsten U."/>
            <person name="Wright K.M."/>
            <person name="Jenkins J."/>
            <person name="Shu S."/>
            <person name="Yuan Y."/>
            <person name="Wessler S.R."/>
            <person name="Schmutz J."/>
            <person name="Willis J.H."/>
            <person name="Rokhsar D.S."/>
        </authorList>
    </citation>
    <scope>NUCLEOTIDE SEQUENCE [LARGE SCALE GENOMIC DNA]</scope>
    <source>
        <strain evidence="13">cv. DUN x IM62</strain>
    </source>
</reference>
<evidence type="ECO:0000256" key="4">
    <source>
        <dbReference type="ARBA" id="ARBA00022723"/>
    </source>
</evidence>
<keyword evidence="6 9" id="KW-0833">Ubl conjugation pathway</keyword>
<dbReference type="Gene3D" id="3.30.40.10">
    <property type="entry name" value="Zinc/RING finger domain, C3HC4 (zinc finger)"/>
    <property type="match status" value="1"/>
</dbReference>
<evidence type="ECO:0000256" key="8">
    <source>
        <dbReference type="PROSITE-ProRule" id="PRU00175"/>
    </source>
</evidence>
<evidence type="ECO:0000313" key="12">
    <source>
        <dbReference type="EMBL" id="EYU27111.1"/>
    </source>
</evidence>